<feature type="compositionally biased region" description="Low complexity" evidence="1">
    <location>
        <begin position="1"/>
        <end position="10"/>
    </location>
</feature>
<feature type="compositionally biased region" description="Low complexity" evidence="1">
    <location>
        <begin position="19"/>
        <end position="28"/>
    </location>
</feature>
<feature type="region of interest" description="Disordered" evidence="1">
    <location>
        <begin position="1"/>
        <end position="50"/>
    </location>
</feature>
<proteinExistence type="predicted"/>
<evidence type="ECO:0000256" key="1">
    <source>
        <dbReference type="SAM" id="MobiDB-lite"/>
    </source>
</evidence>
<organism evidence="2">
    <name type="scientific">Oryza meridionalis</name>
    <dbReference type="NCBI Taxonomy" id="40149"/>
    <lineage>
        <taxon>Eukaryota</taxon>
        <taxon>Viridiplantae</taxon>
        <taxon>Streptophyta</taxon>
        <taxon>Embryophyta</taxon>
        <taxon>Tracheophyta</taxon>
        <taxon>Spermatophyta</taxon>
        <taxon>Magnoliopsida</taxon>
        <taxon>Liliopsida</taxon>
        <taxon>Poales</taxon>
        <taxon>Poaceae</taxon>
        <taxon>BOP clade</taxon>
        <taxon>Oryzoideae</taxon>
        <taxon>Oryzeae</taxon>
        <taxon>Oryzinae</taxon>
        <taxon>Oryza</taxon>
    </lineage>
</organism>
<name>A0A0E0DND6_9ORYZ</name>
<dbReference type="AlphaFoldDB" id="A0A0E0DND6"/>
<dbReference type="Proteomes" id="UP000008021">
    <property type="component" value="Chromosome 5"/>
</dbReference>
<dbReference type="Gramene" id="OMERI05G06490.1">
    <property type="protein sequence ID" value="OMERI05G06490.1"/>
    <property type="gene ID" value="OMERI05G06490"/>
</dbReference>
<keyword evidence="3" id="KW-1185">Reference proteome</keyword>
<reference evidence="2" key="2">
    <citation type="submission" date="2018-05" db="EMBL/GenBank/DDBJ databases">
        <title>OmerRS3 (Oryza meridionalis Reference Sequence Version 3).</title>
        <authorList>
            <person name="Zhang J."/>
            <person name="Kudrna D."/>
            <person name="Lee S."/>
            <person name="Talag J."/>
            <person name="Welchert J."/>
            <person name="Wing R.A."/>
        </authorList>
    </citation>
    <scope>NUCLEOTIDE SEQUENCE [LARGE SCALE GENOMIC DNA]</scope>
    <source>
        <strain evidence="2">cv. OR44</strain>
    </source>
</reference>
<evidence type="ECO:0000313" key="3">
    <source>
        <dbReference type="Proteomes" id="UP000008021"/>
    </source>
</evidence>
<dbReference type="HOGENOM" id="CLU_106919_0_0_1"/>
<dbReference type="EnsemblPlants" id="OMERI05G06490.1">
    <property type="protein sequence ID" value="OMERI05G06490.1"/>
    <property type="gene ID" value="OMERI05G06490"/>
</dbReference>
<accession>A0A0E0DND6</accession>
<reference evidence="2" key="1">
    <citation type="submission" date="2015-04" db="UniProtKB">
        <authorList>
            <consortium name="EnsemblPlants"/>
        </authorList>
    </citation>
    <scope>IDENTIFICATION</scope>
</reference>
<sequence>MASRTAAAAAPDTSRRGSRTSTTVAAAAPELQMASRTAATTADGIEDSDGGGGSRALLPCPLSHAAAAAFLSAPSRGCLLHATLARHCAPTAASLALYSCICEASPPTPFTFSLLLAALASSSSLPPSPSAGLHLTASCLAHAQAFKCDALAHPIVTPLDGAMEIAGVCNDCACARVLEVHRQEEYVVAGRRRPCR</sequence>
<evidence type="ECO:0000313" key="2">
    <source>
        <dbReference type="EnsemblPlants" id="OMERI05G06490.1"/>
    </source>
</evidence>
<dbReference type="STRING" id="40149.A0A0E0DND6"/>
<protein>
    <submittedName>
        <fullName evidence="2">Uncharacterized protein</fullName>
    </submittedName>
</protein>